<dbReference type="InterPro" id="IPR002177">
    <property type="entry name" value="DPS_DNA-bd"/>
</dbReference>
<gene>
    <name evidence="4" type="primary">mrgA</name>
    <name evidence="4" type="ORF">BABL1_gene_50</name>
</gene>
<dbReference type="InterPro" id="IPR012347">
    <property type="entry name" value="Ferritin-like"/>
</dbReference>
<comment type="similarity">
    <text evidence="1 2">Belongs to the Dps family.</text>
</comment>
<evidence type="ECO:0000256" key="1">
    <source>
        <dbReference type="ARBA" id="ARBA00009497"/>
    </source>
</evidence>
<dbReference type="CDD" id="cd01043">
    <property type="entry name" value="DPS"/>
    <property type="match status" value="1"/>
</dbReference>
<evidence type="ECO:0000259" key="3">
    <source>
        <dbReference type="Pfam" id="PF00210"/>
    </source>
</evidence>
<dbReference type="PATRIC" id="fig|673862.3.peg.807"/>
<organism evidence="4 5">
    <name type="scientific">Candidatus Babela massiliensis</name>
    <dbReference type="NCBI Taxonomy" id="673862"/>
    <lineage>
        <taxon>Bacteria</taxon>
        <taxon>Candidatus Babelota</taxon>
        <taxon>Candidatus Babeliae</taxon>
        <taxon>Candidatus Babeliales</taxon>
        <taxon>Candidatus Babeliaceae</taxon>
        <taxon>Candidatus Babela</taxon>
    </lineage>
</organism>
<dbReference type="InterPro" id="IPR008331">
    <property type="entry name" value="Ferritin_DPS_dom"/>
</dbReference>
<dbReference type="PIRSF" id="PIRSF005900">
    <property type="entry name" value="Dps"/>
    <property type="match status" value="1"/>
</dbReference>
<dbReference type="Gene3D" id="1.20.1260.10">
    <property type="match status" value="1"/>
</dbReference>
<dbReference type="Pfam" id="PF00210">
    <property type="entry name" value="Ferritin"/>
    <property type="match status" value="1"/>
</dbReference>
<keyword evidence="5" id="KW-1185">Reference proteome</keyword>
<evidence type="ECO:0000313" key="5">
    <source>
        <dbReference type="Proteomes" id="UP000018769"/>
    </source>
</evidence>
<dbReference type="SUPFAM" id="SSF47240">
    <property type="entry name" value="Ferritin-like"/>
    <property type="match status" value="1"/>
</dbReference>
<dbReference type="PRINTS" id="PR01346">
    <property type="entry name" value="HELNAPAPROT"/>
</dbReference>
<evidence type="ECO:0000256" key="2">
    <source>
        <dbReference type="RuleBase" id="RU003875"/>
    </source>
</evidence>
<dbReference type="GO" id="GO:0016722">
    <property type="term" value="F:oxidoreductase activity, acting on metal ions"/>
    <property type="evidence" value="ECO:0007669"/>
    <property type="project" value="InterPro"/>
</dbReference>
<feature type="domain" description="Ferritin/DPS" evidence="3">
    <location>
        <begin position="27"/>
        <end position="167"/>
    </location>
</feature>
<accession>V6DK60</accession>
<dbReference type="RefSeq" id="WP_023792791.1">
    <property type="nucleotide sequence ID" value="NC_023003.1"/>
</dbReference>
<dbReference type="InterPro" id="IPR009078">
    <property type="entry name" value="Ferritin-like_SF"/>
</dbReference>
<dbReference type="InterPro" id="IPR023188">
    <property type="entry name" value="DPS_DNA-bd_CS"/>
</dbReference>
<reference evidence="4 5" key="1">
    <citation type="journal article" date="2015" name="Biol. Direct">
        <title>Babela massiliensis, a representative of a widespread bacterial phylum with unusual adaptations to parasitism in amoebae.</title>
        <authorList>
            <person name="Pagnier I."/>
            <person name="Yutin N."/>
            <person name="Croce O."/>
            <person name="Makarova K.S."/>
            <person name="Wolf Y.I."/>
            <person name="Benamar S."/>
            <person name="Raoult D."/>
            <person name="Koonin E.V."/>
            <person name="La Scola B."/>
        </authorList>
    </citation>
    <scope>NUCLEOTIDE SEQUENCE [LARGE SCALE GENOMIC DNA]</scope>
    <source>
        <strain evidence="5">BABL1</strain>
    </source>
</reference>
<dbReference type="eggNOG" id="COG0783">
    <property type="taxonomic scope" value="Bacteria"/>
</dbReference>
<protein>
    <submittedName>
        <fullName evidence="4">DNA-binding ferritin-like protein</fullName>
    </submittedName>
</protein>
<dbReference type="KEGG" id="dpb:BABL1_gene_50"/>
<dbReference type="PROSITE" id="PS00818">
    <property type="entry name" value="DPS_1"/>
    <property type="match status" value="1"/>
</dbReference>
<dbReference type="STRING" id="673862.BABL1_gene_50"/>
<dbReference type="GO" id="GO:0003677">
    <property type="term" value="F:DNA binding"/>
    <property type="evidence" value="ECO:0007669"/>
    <property type="project" value="UniProtKB-KW"/>
</dbReference>
<proteinExistence type="inferred from homology"/>
<dbReference type="OrthoDB" id="9797023at2"/>
<dbReference type="Proteomes" id="UP000018769">
    <property type="component" value="Chromosome I"/>
</dbReference>
<evidence type="ECO:0000313" key="4">
    <source>
        <dbReference type="EMBL" id="CDK30916.1"/>
    </source>
</evidence>
<keyword evidence="4" id="KW-0238">DNA-binding</keyword>
<dbReference type="AlphaFoldDB" id="V6DK60"/>
<dbReference type="PANTHER" id="PTHR42932">
    <property type="entry name" value="GENERAL STRESS PROTEIN 20U"/>
    <property type="match status" value="1"/>
</dbReference>
<dbReference type="HOGENOM" id="CLU_098183_2_1_7"/>
<dbReference type="PANTHER" id="PTHR42932:SF3">
    <property type="entry name" value="DNA PROTECTION DURING STARVATION PROTEIN"/>
    <property type="match status" value="1"/>
</dbReference>
<sequence>MDEMRLNKDNINLDIDISQENRKAVAKLLTQLLADEYTLGLKTKKYHWNLWGLHFYTLHRFFDKHYDKIQEYVDLIAERIRALGFSSIGTLREFLDNTSIEENPGIIPNDIEMIKHLWQDHEAIIKRIRFLISQSSKLRDEGTANMLADLIVKHESMAWMLRSFLEQKS</sequence>
<name>V6DK60_9BACT</name>
<dbReference type="EMBL" id="HG793133">
    <property type="protein sequence ID" value="CDK30916.1"/>
    <property type="molecule type" value="Genomic_DNA"/>
</dbReference>
<dbReference type="GO" id="GO:0008199">
    <property type="term" value="F:ferric iron binding"/>
    <property type="evidence" value="ECO:0007669"/>
    <property type="project" value="InterPro"/>
</dbReference>